<name>A0A9J5WHZ1_SOLCO</name>
<dbReference type="Pfam" id="PF24496">
    <property type="entry name" value="DUF7588"/>
    <property type="match status" value="1"/>
</dbReference>
<evidence type="ECO:0000313" key="3">
    <source>
        <dbReference type="EMBL" id="KAG5575449.1"/>
    </source>
</evidence>
<organism evidence="3 4">
    <name type="scientific">Solanum commersonii</name>
    <name type="common">Commerson's wild potato</name>
    <name type="synonym">Commerson's nightshade</name>
    <dbReference type="NCBI Taxonomy" id="4109"/>
    <lineage>
        <taxon>Eukaryota</taxon>
        <taxon>Viridiplantae</taxon>
        <taxon>Streptophyta</taxon>
        <taxon>Embryophyta</taxon>
        <taxon>Tracheophyta</taxon>
        <taxon>Spermatophyta</taxon>
        <taxon>Magnoliopsida</taxon>
        <taxon>eudicotyledons</taxon>
        <taxon>Gunneridae</taxon>
        <taxon>Pentapetalae</taxon>
        <taxon>asterids</taxon>
        <taxon>lamiids</taxon>
        <taxon>Solanales</taxon>
        <taxon>Solanaceae</taxon>
        <taxon>Solanoideae</taxon>
        <taxon>Solaneae</taxon>
        <taxon>Solanum</taxon>
    </lineage>
</organism>
<keyword evidence="4" id="KW-1185">Reference proteome</keyword>
<accession>A0A9J5WHZ1</accession>
<feature type="transmembrane region" description="Helical" evidence="1">
    <location>
        <begin position="35"/>
        <end position="54"/>
    </location>
</feature>
<dbReference type="InterPro" id="IPR056010">
    <property type="entry name" value="DUF7588"/>
</dbReference>
<evidence type="ECO:0000259" key="2">
    <source>
        <dbReference type="Pfam" id="PF24496"/>
    </source>
</evidence>
<evidence type="ECO:0000256" key="1">
    <source>
        <dbReference type="SAM" id="Phobius"/>
    </source>
</evidence>
<keyword evidence="1" id="KW-1133">Transmembrane helix</keyword>
<sequence length="84" mass="10094">MNVHQIDFSLGSLARKYNQKEFLKFYETCALHNQTMYFVSWFITTYLPLYINVLEQSYKDRSVSLLLPFKNLLKKMLRQSTSMK</sequence>
<protein>
    <recommendedName>
        <fullName evidence="2">DUF7588 domain-containing protein</fullName>
    </recommendedName>
</protein>
<dbReference type="Proteomes" id="UP000824120">
    <property type="component" value="Chromosome 11"/>
</dbReference>
<reference evidence="3 4" key="1">
    <citation type="submission" date="2020-09" db="EMBL/GenBank/DDBJ databases">
        <title>De no assembly of potato wild relative species, Solanum commersonii.</title>
        <authorList>
            <person name="Cho K."/>
        </authorList>
    </citation>
    <scope>NUCLEOTIDE SEQUENCE [LARGE SCALE GENOMIC DNA]</scope>
    <source>
        <strain evidence="3">LZ3.2</strain>
        <tissue evidence="3">Leaf</tissue>
    </source>
</reference>
<proteinExistence type="predicted"/>
<comment type="caution">
    <text evidence="3">The sequence shown here is derived from an EMBL/GenBank/DDBJ whole genome shotgun (WGS) entry which is preliminary data.</text>
</comment>
<gene>
    <name evidence="3" type="ORF">H5410_055583</name>
</gene>
<keyword evidence="1" id="KW-0472">Membrane</keyword>
<evidence type="ECO:0000313" key="4">
    <source>
        <dbReference type="Proteomes" id="UP000824120"/>
    </source>
</evidence>
<dbReference type="AlphaFoldDB" id="A0A9J5WHZ1"/>
<dbReference type="EMBL" id="JACXVP010000011">
    <property type="protein sequence ID" value="KAG5575449.1"/>
    <property type="molecule type" value="Genomic_DNA"/>
</dbReference>
<keyword evidence="1" id="KW-0812">Transmembrane</keyword>
<feature type="domain" description="DUF7588" evidence="2">
    <location>
        <begin position="24"/>
        <end position="53"/>
    </location>
</feature>